<proteinExistence type="predicted"/>
<feature type="transmembrane region" description="Helical" evidence="2">
    <location>
        <begin position="94"/>
        <end position="111"/>
    </location>
</feature>
<keyword evidence="3" id="KW-1185">Reference proteome</keyword>
<dbReference type="Proteomes" id="UP000515202">
    <property type="component" value="Unplaced"/>
</dbReference>
<dbReference type="PANTHER" id="PTHR23302">
    <property type="entry name" value="TRANSMEMBRANE CHANNEL-RELATED"/>
    <property type="match status" value="1"/>
</dbReference>
<reference evidence="4" key="1">
    <citation type="submission" date="2025-08" db="UniProtKB">
        <authorList>
            <consortium name="RefSeq"/>
        </authorList>
    </citation>
    <scope>IDENTIFICATION</scope>
    <source>
        <tissue evidence="4">Kidney</tissue>
    </source>
</reference>
<accession>A0A6P3RQA6</accession>
<dbReference type="KEGG" id="pvp:105310479"/>
<evidence type="ECO:0000313" key="3">
    <source>
        <dbReference type="Proteomes" id="UP000515202"/>
    </source>
</evidence>
<dbReference type="RefSeq" id="XP_011384955.1">
    <property type="nucleotide sequence ID" value="XM_011386653.2"/>
</dbReference>
<organism evidence="3 4">
    <name type="scientific">Pteropus vampyrus</name>
    <name type="common">Large flying fox</name>
    <dbReference type="NCBI Taxonomy" id="132908"/>
    <lineage>
        <taxon>Eukaryota</taxon>
        <taxon>Metazoa</taxon>
        <taxon>Chordata</taxon>
        <taxon>Craniata</taxon>
        <taxon>Vertebrata</taxon>
        <taxon>Euteleostomi</taxon>
        <taxon>Mammalia</taxon>
        <taxon>Eutheria</taxon>
        <taxon>Laurasiatheria</taxon>
        <taxon>Chiroptera</taxon>
        <taxon>Yinpterochiroptera</taxon>
        <taxon>Pteropodoidea</taxon>
        <taxon>Pteropodidae</taxon>
        <taxon>Pteropodinae</taxon>
        <taxon>Pteropus</taxon>
    </lineage>
</organism>
<gene>
    <name evidence="4" type="primary">LOC105310479</name>
</gene>
<sequence>MSLMANCQAPRRPWLACHMSTVFISLLCFPSFLGAAIFLCYAVWQVKPSSLCGPFRTLDTMYEAGKVWVRRLEKAGPRVSWLPWIHRYLVENTFPIYLVSALLLAVIYLNIQVVKGQRKVICLLKEQISNVSAPLAASALRGPPAGSPRSARRTSSRPLRLGCRKGLFAERVTSVTMSRSRG</sequence>
<keyword evidence="2" id="KW-0472">Membrane</keyword>
<dbReference type="InterPro" id="IPR038900">
    <property type="entry name" value="TMC"/>
</dbReference>
<keyword evidence="2" id="KW-0812">Transmembrane</keyword>
<dbReference type="GO" id="GO:0005886">
    <property type="term" value="C:plasma membrane"/>
    <property type="evidence" value="ECO:0007669"/>
    <property type="project" value="InterPro"/>
</dbReference>
<evidence type="ECO:0000256" key="2">
    <source>
        <dbReference type="SAM" id="Phobius"/>
    </source>
</evidence>
<name>A0A6P3RQA6_PTEVA</name>
<dbReference type="GeneID" id="105310479"/>
<dbReference type="OrthoDB" id="1936208at2759"/>
<keyword evidence="2" id="KW-1133">Transmembrane helix</keyword>
<dbReference type="AlphaFoldDB" id="A0A6P3RQA6"/>
<dbReference type="GO" id="GO:0008381">
    <property type="term" value="F:mechanosensitive monoatomic ion channel activity"/>
    <property type="evidence" value="ECO:0007669"/>
    <property type="project" value="TreeGrafter"/>
</dbReference>
<feature type="transmembrane region" description="Helical" evidence="2">
    <location>
        <begin position="21"/>
        <end position="44"/>
    </location>
</feature>
<dbReference type="PANTHER" id="PTHR23302:SF4">
    <property type="entry name" value="TRANSMEMBRANE CHANNEL-LIKE PROTEIN 6"/>
    <property type="match status" value="1"/>
</dbReference>
<feature type="region of interest" description="Disordered" evidence="1">
    <location>
        <begin position="139"/>
        <end position="158"/>
    </location>
</feature>
<evidence type="ECO:0000313" key="4">
    <source>
        <dbReference type="RefSeq" id="XP_011384955.1"/>
    </source>
</evidence>
<protein>
    <submittedName>
        <fullName evidence="4">Transmembrane channel-like protein 6</fullName>
    </submittedName>
</protein>
<evidence type="ECO:0000256" key="1">
    <source>
        <dbReference type="SAM" id="MobiDB-lite"/>
    </source>
</evidence>